<reference evidence="1 2" key="1">
    <citation type="journal article" date="2018" name="J. Microbiol.">
        <title>Leifsonia flava sp. nov., a novel actinobacterium isolated from the rhizosphere of Aquilegia viridiflora.</title>
        <authorList>
            <person name="Cai Y."/>
            <person name="Tao W.Z."/>
            <person name="Ma Y.J."/>
            <person name="Cheng J."/>
            <person name="Zhang M.Y."/>
            <person name="Zhang Y.X."/>
        </authorList>
    </citation>
    <scope>NUCLEOTIDE SEQUENCE [LARGE SCALE GENOMIC DNA]</scope>
    <source>
        <strain evidence="1 2">SYP-B2174</strain>
    </source>
</reference>
<evidence type="ECO:0000313" key="2">
    <source>
        <dbReference type="Proteomes" id="UP000298127"/>
    </source>
</evidence>
<keyword evidence="2" id="KW-1185">Reference proteome</keyword>
<protein>
    <submittedName>
        <fullName evidence="1">Uncharacterized protein</fullName>
    </submittedName>
</protein>
<name>A0A4Y9QWJ4_9MICO</name>
<proteinExistence type="predicted"/>
<comment type="caution">
    <text evidence="1">The sequence shown here is derived from an EMBL/GenBank/DDBJ whole genome shotgun (WGS) entry which is preliminary data.</text>
</comment>
<gene>
    <name evidence="1" type="ORF">E4M00_14850</name>
</gene>
<dbReference type="Proteomes" id="UP000298127">
    <property type="component" value="Unassembled WGS sequence"/>
</dbReference>
<dbReference type="EMBL" id="SPQZ01000006">
    <property type="protein sequence ID" value="TFV95325.1"/>
    <property type="molecule type" value="Genomic_DNA"/>
</dbReference>
<organism evidence="1 2">
    <name type="scientific">Orlajensenia leifsoniae</name>
    <dbReference type="NCBI Taxonomy" id="2561933"/>
    <lineage>
        <taxon>Bacteria</taxon>
        <taxon>Bacillati</taxon>
        <taxon>Actinomycetota</taxon>
        <taxon>Actinomycetes</taxon>
        <taxon>Micrococcales</taxon>
        <taxon>Microbacteriaceae</taxon>
        <taxon>Orlajensenia</taxon>
    </lineage>
</organism>
<dbReference type="RefSeq" id="WP_135121269.1">
    <property type="nucleotide sequence ID" value="NZ_SPQZ01000006.1"/>
</dbReference>
<evidence type="ECO:0000313" key="1">
    <source>
        <dbReference type="EMBL" id="TFV95325.1"/>
    </source>
</evidence>
<dbReference type="AlphaFoldDB" id="A0A4Y9QWJ4"/>
<sequence>MTLTSIIPSLRRSIPDPLAPGLWPAATIATTTDLVVSGVSMLRLVELSATPAVHVVDDIGVVVVRVRDVGADASRTASVTLDLDLATLAACWGDLRLIGRASTARSMTFSIRSLDSRRATDASALLPSDVRAGDLLAAPFTGTTPGSARPTSGWLHARNEATAGQKTI</sequence>
<accession>A0A4Y9QWJ4</accession>